<dbReference type="InterPro" id="IPR001650">
    <property type="entry name" value="Helicase_C-like"/>
</dbReference>
<dbReference type="InterPro" id="IPR011545">
    <property type="entry name" value="DEAD/DEAH_box_helicase_dom"/>
</dbReference>
<accession>A0AAD4HCT2</accession>
<evidence type="ECO:0000256" key="5">
    <source>
        <dbReference type="ARBA" id="ARBA00034808"/>
    </source>
</evidence>
<dbReference type="Pfam" id="PF00270">
    <property type="entry name" value="DEAD"/>
    <property type="match status" value="1"/>
</dbReference>
<evidence type="ECO:0000256" key="2">
    <source>
        <dbReference type="ARBA" id="ARBA00022741"/>
    </source>
</evidence>
<dbReference type="Pfam" id="PF00271">
    <property type="entry name" value="Helicase_C"/>
    <property type="match status" value="1"/>
</dbReference>
<sequence>MARADGSHLTDPSGAQEPAHVADVDMDSTPDYHHDSPGMAQYSDSPFPDTNIAVLPSPASQPPDNSIRLAVDARSQAIQQTTSSSLTRSFKGNYLTTVAHNAAITDTHLHYAADEDIDSTGESDVSLADSGDDDDPNVAHDTLSAMDIEEQCDPTELRSQALTWGIHVDPTFNLTVCLDCGVAIPWEQVYGHRRKKHKSSATSKKSLPSKTNVLNTLRALGAHLPMPLPTRPVPPIDGMRIIPDLVKCTFQGCTSSTLFTSLKPFHKHCVHAHGKPPLALRSHIIAIGHQIGVSKHLMSYIEVASSPSIPHTDALGTILAHVEKCGLYSRDTTYQPATNKRPRGALLAQTNWEPCIENVDLKSLRQTAQKPEGAPEFNYLIQQTQSYYKFIAANLGRLSILTLRALVSTSPSGDTEKAPFRRPQEDPTLERYANFMSRFIIFLIRHLCQPVDNFDVPLHPQHSHYLKELYALLKSASSDVFVDGHQRCIDLIHRTVFSLLSCVSDEFLKNEMKDLFTLFLLTYHLSDDHGNTNRASQVPPTISQAQWCFRATAAYEIMQMMPYHENNSFKTYQVLVQRYLVDGPQTLFTGLRQKMALLSALSYSEPGLPRFAWNPEMTVVSIDGFPIPLKTFKHSVDLSLDDMKAKMDELFRGCQWDDILHYIDSRTDPNNPGNWFTDSPQSADQKTSVFNFKQNGWDKYRRRLIEHLARDPRFFSRVDGKYEVNAGNAWEWIALLNELSCIMFYCVVSTWGGGARGTECDHLKFQVDGQGDRQVFILNGLLTISTTYVKTASIQGHGKLIARCPSHSTSRLLLVVLGVLYPAAAELASFIMSVDKAKAYLSYVFLHDGIPMDTHKFSQSIGAITQRYLGRALGMRDWRQLMSTMLINIAKVNFGIIDEEDAPLLAIHDAFGHSQSVAEAHYALQTTNALTEISHTAVSSMQRVSKRWHATIGQLENGATGVSNEQSSVTRDHEEQLFDRLLGPLKTTIHSATRQATTSMGVDIVDELRNVATGVGNGLLKGMEAMFHQYILALGVTPKAPLGVPPTASLPRISVHPNLIERLRPLFPGQRNPSFTSPQQAEVVQSCTTSDHVVCVMPTGSGKSLAFFAAPILHPASLFIVVTPLVALTEDLSRRLASTTIPGGQYHHVKDVLTAQIVIVSAHQAGTDEFYQWANSMSYRLRRVFIDEAHHVFTSDDYRPCFKLFHLITRLKKPITFLTATMSPQSLSRLCTEMQIPPTMVRVIRAPLHRPNIHYSVIKVPVKEVIQKFTDVFNSTVLNAMDRGIIYCTRIDLIKDLAKTLGIPYYTSKLDDQLDERANTQEKKRRFQAWRDGSTPKERWMIATLCFGEGIDFPGVRVVIHLEVNNMLRFLQETGRLGRDGLPSSSVLIYSKLPLYGEPDRDEHLGVLPMREFIQTDGCRRLTFQHFDPDAHSCSSFAGTLLCDNCQFMKNSADVTVRQALWLPRDTPSLPTPNRYPASSSGTVPNPTNHQPPATEHLTVRAVGEAIDSQYSSGIEQLRVLKHIIEVIVASGCIECWVSNQHELHARKHPNLAGVGSKASSLVCLRRADTTYWPFCYMCWIPFREPCQHPPLQEGSLRDHQSCPHGAKFPSILPHAICAIYSQKGSINNHTKNPYLDKIAQHLGVDVSNFANLAALQKWLTHHPTRADEIPRCHAFIIAFYKEFRMLPTPSTNDVHMTDVRTHD</sequence>
<feature type="domain" description="Helicase C-terminal" evidence="8">
    <location>
        <begin position="1264"/>
        <end position="1430"/>
    </location>
</feature>
<protein>
    <recommendedName>
        <fullName evidence="5">DNA 3'-5' helicase</fullName>
        <ecNumber evidence="5">5.6.2.4</ecNumber>
    </recommendedName>
</protein>
<dbReference type="GO" id="GO:0009378">
    <property type="term" value="F:four-way junction helicase activity"/>
    <property type="evidence" value="ECO:0007669"/>
    <property type="project" value="TreeGrafter"/>
</dbReference>
<dbReference type="SMART" id="SM00487">
    <property type="entry name" value="DEXDc"/>
    <property type="match status" value="1"/>
</dbReference>
<keyword evidence="10" id="KW-1185">Reference proteome</keyword>
<feature type="compositionally biased region" description="Polar residues" evidence="6">
    <location>
        <begin position="1477"/>
        <end position="1491"/>
    </location>
</feature>
<dbReference type="GO" id="GO:0003676">
    <property type="term" value="F:nucleic acid binding"/>
    <property type="evidence" value="ECO:0007669"/>
    <property type="project" value="InterPro"/>
</dbReference>
<dbReference type="InterPro" id="IPR014001">
    <property type="entry name" value="Helicase_ATP-bd"/>
</dbReference>
<dbReference type="GO" id="GO:0005737">
    <property type="term" value="C:cytoplasm"/>
    <property type="evidence" value="ECO:0007669"/>
    <property type="project" value="TreeGrafter"/>
</dbReference>
<dbReference type="EC" id="5.6.2.4" evidence="5"/>
<organism evidence="9 10">
    <name type="scientific">Suillus fuscotomentosus</name>
    <dbReference type="NCBI Taxonomy" id="1912939"/>
    <lineage>
        <taxon>Eukaryota</taxon>
        <taxon>Fungi</taxon>
        <taxon>Dikarya</taxon>
        <taxon>Basidiomycota</taxon>
        <taxon>Agaricomycotina</taxon>
        <taxon>Agaricomycetes</taxon>
        <taxon>Agaricomycetidae</taxon>
        <taxon>Boletales</taxon>
        <taxon>Suillineae</taxon>
        <taxon>Suillaceae</taxon>
        <taxon>Suillus</taxon>
    </lineage>
</organism>
<dbReference type="PROSITE" id="PS51192">
    <property type="entry name" value="HELICASE_ATP_BIND_1"/>
    <property type="match status" value="1"/>
</dbReference>
<dbReference type="InterPro" id="IPR027417">
    <property type="entry name" value="P-loop_NTPase"/>
</dbReference>
<feature type="region of interest" description="Disordered" evidence="6">
    <location>
        <begin position="1466"/>
        <end position="1491"/>
    </location>
</feature>
<evidence type="ECO:0000256" key="1">
    <source>
        <dbReference type="ARBA" id="ARBA00005446"/>
    </source>
</evidence>
<comment type="similarity">
    <text evidence="1">Belongs to the helicase family. RecQ subfamily.</text>
</comment>
<comment type="caution">
    <text evidence="9">The sequence shown here is derived from an EMBL/GenBank/DDBJ whole genome shotgun (WGS) entry which is preliminary data.</text>
</comment>
<name>A0AAD4HCT2_9AGAM</name>
<feature type="domain" description="Helicase ATP-binding" evidence="7">
    <location>
        <begin position="1084"/>
        <end position="1240"/>
    </location>
</feature>
<dbReference type="GO" id="GO:0005524">
    <property type="term" value="F:ATP binding"/>
    <property type="evidence" value="ECO:0007669"/>
    <property type="project" value="UniProtKB-KW"/>
</dbReference>
<dbReference type="RefSeq" id="XP_041216320.1">
    <property type="nucleotide sequence ID" value="XM_041369640.1"/>
</dbReference>
<gene>
    <name evidence="9" type="ORF">F5891DRAFT_1236237</name>
</gene>
<evidence type="ECO:0000256" key="6">
    <source>
        <dbReference type="SAM" id="MobiDB-lite"/>
    </source>
</evidence>
<evidence type="ECO:0000259" key="7">
    <source>
        <dbReference type="PROSITE" id="PS51192"/>
    </source>
</evidence>
<dbReference type="GO" id="GO:0000724">
    <property type="term" value="P:double-strand break repair via homologous recombination"/>
    <property type="evidence" value="ECO:0007669"/>
    <property type="project" value="TreeGrafter"/>
</dbReference>
<feature type="region of interest" description="Disordered" evidence="6">
    <location>
        <begin position="1"/>
        <end position="65"/>
    </location>
</feature>
<dbReference type="PROSITE" id="PS51194">
    <property type="entry name" value="HELICASE_CTER"/>
    <property type="match status" value="1"/>
</dbReference>
<dbReference type="Proteomes" id="UP001195769">
    <property type="component" value="Unassembled WGS sequence"/>
</dbReference>
<reference evidence="9" key="1">
    <citation type="journal article" date="2020" name="New Phytol.">
        <title>Comparative genomics reveals dynamic genome evolution in host specialist ectomycorrhizal fungi.</title>
        <authorList>
            <person name="Lofgren L.A."/>
            <person name="Nguyen N.H."/>
            <person name="Vilgalys R."/>
            <person name="Ruytinx J."/>
            <person name="Liao H.L."/>
            <person name="Branco S."/>
            <person name="Kuo A."/>
            <person name="LaButti K."/>
            <person name="Lipzen A."/>
            <person name="Andreopoulos W."/>
            <person name="Pangilinan J."/>
            <person name="Riley R."/>
            <person name="Hundley H."/>
            <person name="Na H."/>
            <person name="Barry K."/>
            <person name="Grigoriev I.V."/>
            <person name="Stajich J.E."/>
            <person name="Kennedy P.G."/>
        </authorList>
    </citation>
    <scope>NUCLEOTIDE SEQUENCE</scope>
    <source>
        <strain evidence="9">FC203</strain>
    </source>
</reference>
<keyword evidence="2" id="KW-0547">Nucleotide-binding</keyword>
<evidence type="ECO:0000313" key="9">
    <source>
        <dbReference type="EMBL" id="KAG1884843.1"/>
    </source>
</evidence>
<dbReference type="SUPFAM" id="SSF52540">
    <property type="entry name" value="P-loop containing nucleoside triphosphate hydrolases"/>
    <property type="match status" value="1"/>
</dbReference>
<dbReference type="GO" id="GO:0005694">
    <property type="term" value="C:chromosome"/>
    <property type="evidence" value="ECO:0007669"/>
    <property type="project" value="TreeGrafter"/>
</dbReference>
<evidence type="ECO:0000259" key="8">
    <source>
        <dbReference type="PROSITE" id="PS51194"/>
    </source>
</evidence>
<dbReference type="SMART" id="SM00490">
    <property type="entry name" value="HELICc"/>
    <property type="match status" value="1"/>
</dbReference>
<dbReference type="GeneID" id="64663938"/>
<proteinExistence type="inferred from homology"/>
<dbReference type="EMBL" id="JABBWK010000368">
    <property type="protein sequence ID" value="KAG1884843.1"/>
    <property type="molecule type" value="Genomic_DNA"/>
</dbReference>
<evidence type="ECO:0000256" key="4">
    <source>
        <dbReference type="ARBA" id="ARBA00034617"/>
    </source>
</evidence>
<dbReference type="GO" id="GO:0043138">
    <property type="term" value="F:3'-5' DNA helicase activity"/>
    <property type="evidence" value="ECO:0007669"/>
    <property type="project" value="UniProtKB-EC"/>
</dbReference>
<evidence type="ECO:0000313" key="10">
    <source>
        <dbReference type="Proteomes" id="UP001195769"/>
    </source>
</evidence>
<dbReference type="Gene3D" id="3.40.50.300">
    <property type="entry name" value="P-loop containing nucleotide triphosphate hydrolases"/>
    <property type="match status" value="2"/>
</dbReference>
<comment type="catalytic activity">
    <reaction evidence="4">
        <text>Couples ATP hydrolysis with the unwinding of duplex DNA by translocating in the 3'-5' direction.</text>
        <dbReference type="EC" id="5.6.2.4"/>
    </reaction>
</comment>
<dbReference type="PANTHER" id="PTHR13710">
    <property type="entry name" value="DNA HELICASE RECQ FAMILY MEMBER"/>
    <property type="match status" value="1"/>
</dbReference>
<keyword evidence="3" id="KW-0067">ATP-binding</keyword>
<dbReference type="PANTHER" id="PTHR13710:SF154">
    <property type="entry name" value="RECQ HELICASE, PUTATIVE (AFU_ORTHOLOGUE AFUA_6G14720)-RELATED"/>
    <property type="match status" value="1"/>
</dbReference>
<evidence type="ECO:0000256" key="3">
    <source>
        <dbReference type="ARBA" id="ARBA00022840"/>
    </source>
</evidence>